<feature type="signal peptide" evidence="1">
    <location>
        <begin position="1"/>
        <end position="20"/>
    </location>
</feature>
<evidence type="ECO:0008006" key="4">
    <source>
        <dbReference type="Google" id="ProtNLM"/>
    </source>
</evidence>
<name>A0A941IYA1_9BACT</name>
<gene>
    <name evidence="2" type="ORF">KDU71_14620</name>
</gene>
<evidence type="ECO:0000313" key="2">
    <source>
        <dbReference type="EMBL" id="MBR8536805.1"/>
    </source>
</evidence>
<reference evidence="2" key="2">
    <citation type="submission" date="2021-04" db="EMBL/GenBank/DDBJ databases">
        <authorList>
            <person name="Zhang T."/>
            <person name="Zhang Y."/>
            <person name="Lu D."/>
            <person name="Zuo D."/>
            <person name="Du Z."/>
        </authorList>
    </citation>
    <scope>NUCLEOTIDE SEQUENCE</scope>
    <source>
        <strain evidence="2">JR1</strain>
    </source>
</reference>
<protein>
    <recommendedName>
        <fullName evidence="4">Macroglobulin domain-containing protein</fullName>
    </recommendedName>
</protein>
<dbReference type="Gene3D" id="2.60.40.1930">
    <property type="match status" value="1"/>
</dbReference>
<organism evidence="2 3">
    <name type="scientific">Carboxylicivirga sediminis</name>
    <dbReference type="NCBI Taxonomy" id="2006564"/>
    <lineage>
        <taxon>Bacteria</taxon>
        <taxon>Pseudomonadati</taxon>
        <taxon>Bacteroidota</taxon>
        <taxon>Bacteroidia</taxon>
        <taxon>Marinilabiliales</taxon>
        <taxon>Marinilabiliaceae</taxon>
        <taxon>Carboxylicivirga</taxon>
    </lineage>
</organism>
<dbReference type="AlphaFoldDB" id="A0A941IYA1"/>
<reference evidence="2" key="1">
    <citation type="journal article" date="2018" name="Int. J. Syst. Evol. Microbiol.">
        <title>Carboxylicivirga sediminis sp. nov., isolated from coastal sediment.</title>
        <authorList>
            <person name="Wang F.Q."/>
            <person name="Ren L.H."/>
            <person name="Zou R.J."/>
            <person name="Sun Y.Z."/>
            <person name="Liu X.J."/>
            <person name="Jiang F."/>
            <person name="Liu L.J."/>
        </authorList>
    </citation>
    <scope>NUCLEOTIDE SEQUENCE</scope>
    <source>
        <strain evidence="2">JR1</strain>
    </source>
</reference>
<dbReference type="Proteomes" id="UP000679220">
    <property type="component" value="Unassembled WGS sequence"/>
</dbReference>
<comment type="caution">
    <text evidence="2">The sequence shown here is derived from an EMBL/GenBank/DDBJ whole genome shotgun (WGS) entry which is preliminary data.</text>
</comment>
<dbReference type="RefSeq" id="WP_212191833.1">
    <property type="nucleotide sequence ID" value="NZ_JAGTAR010000023.1"/>
</dbReference>
<evidence type="ECO:0000256" key="1">
    <source>
        <dbReference type="SAM" id="SignalP"/>
    </source>
</evidence>
<keyword evidence="3" id="KW-1185">Reference proteome</keyword>
<keyword evidence="1" id="KW-0732">Signal</keyword>
<evidence type="ECO:0000313" key="3">
    <source>
        <dbReference type="Proteomes" id="UP000679220"/>
    </source>
</evidence>
<feature type="chain" id="PRO_5037130073" description="Macroglobulin domain-containing protein" evidence="1">
    <location>
        <begin position="21"/>
        <end position="555"/>
    </location>
</feature>
<dbReference type="EMBL" id="JAGTAR010000023">
    <property type="protein sequence ID" value="MBR8536805.1"/>
    <property type="molecule type" value="Genomic_DNA"/>
</dbReference>
<accession>A0A941IYA1</accession>
<proteinExistence type="predicted"/>
<sequence>MKEKLLILCILCSIFFTVSAQEKLVITADRSIYIGGEDIWFTVMNLDGESNRFSDLSKVAYIELLNAANVPVIQEKVYFHNGTATSQISIPDSVSTGNYLLRAYTKWMTNFSADTYEHVIISIVNPFANNSLPAFKADTISEKSTEQKSLTSSVVKGLQKNYKNRQQVALSIDLQEKDWQHLNVSIIKSCLYHPVDRLKSESHYLKEIEEESIKIPEHRGEIIKGRITNIQSGLPIVNEKMMLSFVGQNPVLKFSVTDSTGGFLFEVNRFGEQEMVIQPYSSDTTKLNYKVTLEDAYSGKYSESKLPDLVLDSATVKEINSAIVNMQIKTIYSAHRPNIATADSIEKMEAFYGEPENTVLIGRYIDLPTTEEVIREIVPSVFLRKSDGEYYVKVYEDKSMYPREGKTMTFVDGVPVNDFKRILNISPEYLERIEVLNLNYYYGDENLGRLLLFFTQDNDMGNMEFDHRIFRQAYKGYLYNYQYRNPDYSREEGMKSRLADYRNLLYYASYSDLDDTKQVDFEFTTGDDVSDYTIIMTGINEKGQKETVSESFRVE</sequence>